<dbReference type="Proteomes" id="UP000008645">
    <property type="component" value="Chromosome"/>
</dbReference>
<feature type="signal peptide" evidence="1">
    <location>
        <begin position="1"/>
        <end position="18"/>
    </location>
</feature>
<keyword evidence="1" id="KW-0732">Signal</keyword>
<evidence type="ECO:0000313" key="3">
    <source>
        <dbReference type="Proteomes" id="UP000008645"/>
    </source>
</evidence>
<dbReference type="EMBL" id="FQ790233">
    <property type="protein sequence ID" value="CBZ40614.1"/>
    <property type="molecule type" value="Genomic_DNA"/>
</dbReference>
<gene>
    <name evidence="2" type="ORF">MSUIS_05210</name>
</gene>
<organism evidence="2 3">
    <name type="scientific">Mycoplasma suis (strain KI_3806)</name>
    <dbReference type="NCBI Taxonomy" id="708248"/>
    <lineage>
        <taxon>Bacteria</taxon>
        <taxon>Bacillati</taxon>
        <taxon>Mycoplasmatota</taxon>
        <taxon>Mollicutes</taxon>
        <taxon>Mycoplasmataceae</taxon>
        <taxon>Mycoplasma</taxon>
    </lineage>
</organism>
<name>F0V1T3_MYCS3</name>
<dbReference type="KEGG" id="msk:MSUIS_05210"/>
<feature type="chain" id="PRO_5003258694" evidence="1">
    <location>
        <begin position="19"/>
        <end position="172"/>
    </location>
</feature>
<evidence type="ECO:0000256" key="1">
    <source>
        <dbReference type="SAM" id="SignalP"/>
    </source>
</evidence>
<sequence>MIKQLLLGTLGGISTAVAGTAAWFAVNENSFKTMKTEKIDWKKRDTDTIGERISKDNFEKNTCYRWNKKEEGKSSDYSNSQELTEEECQSLVKETSSTWNSGEQPSIWFWTKKNKFEEVVKNVFGSKLTNSIQNVEVGRSWQVDGKTCINKNFENEQESLLVTCVESTKNNK</sequence>
<reference evidence="2 3" key="1">
    <citation type="journal article" date="2011" name="J. Bacteriol.">
        <title>Complete genome sequence of the hemotrophic Mycoplasma suis strain KI3806.</title>
        <authorList>
            <person name="Oehlerking J."/>
            <person name="Kube M."/>
            <person name="Felder K.M."/>
            <person name="Matter D."/>
            <person name="Wittenbrink M.M."/>
            <person name="Schwarzenbach S."/>
            <person name="Kramer M.M."/>
            <person name="Hoelzle K."/>
            <person name="Hoelzle L.E."/>
        </authorList>
    </citation>
    <scope>NUCLEOTIDE SEQUENCE [LARGE SCALE GENOMIC DNA]</scope>
    <source>
        <strain evidence="3">KI_3806</strain>
    </source>
</reference>
<evidence type="ECO:0000313" key="2">
    <source>
        <dbReference type="EMBL" id="CBZ40614.1"/>
    </source>
</evidence>
<protein>
    <submittedName>
        <fullName evidence="2">Uncharacterized protein</fullName>
    </submittedName>
</protein>
<dbReference type="RefSeq" id="WP_013609217.1">
    <property type="nucleotide sequence ID" value="NC_015153.1"/>
</dbReference>
<proteinExistence type="predicted"/>
<accession>F0V1T3</accession>
<dbReference type="HOGENOM" id="CLU_1553599_0_0_14"/>
<dbReference type="AlphaFoldDB" id="F0V1T3"/>